<protein>
    <submittedName>
        <fullName evidence="9">Uncharacterized protein</fullName>
    </submittedName>
</protein>
<gene>
    <name evidence="9" type="ORF">EH55_07925</name>
</gene>
<dbReference type="PROSITE" id="PS01347">
    <property type="entry name" value="MRAY_1"/>
    <property type="match status" value="1"/>
</dbReference>
<dbReference type="GO" id="GO:0071555">
    <property type="term" value="P:cell wall organization"/>
    <property type="evidence" value="ECO:0007669"/>
    <property type="project" value="TreeGrafter"/>
</dbReference>
<evidence type="ECO:0000256" key="7">
    <source>
        <dbReference type="PIRSR" id="PIRSR600715-1"/>
    </source>
</evidence>
<evidence type="ECO:0000256" key="1">
    <source>
        <dbReference type="ARBA" id="ARBA00004141"/>
    </source>
</evidence>
<evidence type="ECO:0000256" key="5">
    <source>
        <dbReference type="ARBA" id="ARBA00022989"/>
    </source>
</evidence>
<feature type="binding site" evidence="7">
    <location>
        <position position="166"/>
    </location>
    <ligand>
        <name>Mg(2+)</name>
        <dbReference type="ChEBI" id="CHEBI:18420"/>
    </ligand>
</feature>
<evidence type="ECO:0000256" key="3">
    <source>
        <dbReference type="ARBA" id="ARBA00022679"/>
    </source>
</evidence>
<name>A0A073IQ50_9BACT</name>
<keyword evidence="6 8" id="KW-0472">Membrane</keyword>
<dbReference type="PANTHER" id="PTHR22926">
    <property type="entry name" value="PHOSPHO-N-ACETYLMURAMOYL-PENTAPEPTIDE-TRANSFERASE"/>
    <property type="match status" value="1"/>
</dbReference>
<evidence type="ECO:0000313" key="10">
    <source>
        <dbReference type="Proteomes" id="UP000027665"/>
    </source>
</evidence>
<evidence type="ECO:0000313" key="9">
    <source>
        <dbReference type="EMBL" id="KEJ91889.1"/>
    </source>
</evidence>
<reference evidence="9 10" key="1">
    <citation type="submission" date="2014-04" db="EMBL/GenBank/DDBJ databases">
        <title>Draft Genome Sequence of Synergistes jonesii.</title>
        <authorList>
            <person name="Coil D.A."/>
            <person name="Eisen J.A."/>
            <person name="Holland-Moritz H.E."/>
        </authorList>
    </citation>
    <scope>NUCLEOTIDE SEQUENCE [LARGE SCALE GENOMIC DNA]</scope>
    <source>
        <strain evidence="9 10">78-1</strain>
    </source>
</reference>
<evidence type="ECO:0000256" key="2">
    <source>
        <dbReference type="ARBA" id="ARBA00005583"/>
    </source>
</evidence>
<accession>A0A073IQ50</accession>
<dbReference type="OrthoDB" id="9805475at2"/>
<dbReference type="InterPro" id="IPR003524">
    <property type="entry name" value="PNAcMuramoyl-5peptid_Trfase"/>
</dbReference>
<dbReference type="GeneID" id="90984168"/>
<evidence type="ECO:0000256" key="6">
    <source>
        <dbReference type="ARBA" id="ARBA00023136"/>
    </source>
</evidence>
<dbReference type="CDD" id="cd06852">
    <property type="entry name" value="GT_MraY"/>
    <property type="match status" value="1"/>
</dbReference>
<evidence type="ECO:0000256" key="4">
    <source>
        <dbReference type="ARBA" id="ARBA00022692"/>
    </source>
</evidence>
<comment type="cofactor">
    <cofactor evidence="7">
        <name>Mg(2+)</name>
        <dbReference type="ChEBI" id="CHEBI:18420"/>
    </cofactor>
</comment>
<dbReference type="STRING" id="2754.EH55_07925"/>
<dbReference type="eggNOG" id="COG0472">
    <property type="taxonomic scope" value="Bacteria"/>
</dbReference>
<feature type="transmembrane region" description="Helical" evidence="8">
    <location>
        <begin position="246"/>
        <end position="268"/>
    </location>
</feature>
<dbReference type="Pfam" id="PF00953">
    <property type="entry name" value="Glycos_transf_4"/>
    <property type="match status" value="1"/>
</dbReference>
<feature type="binding site" evidence="7">
    <location>
        <position position="224"/>
    </location>
    <ligand>
        <name>Mg(2+)</name>
        <dbReference type="ChEBI" id="CHEBI:18420"/>
    </ligand>
</feature>
<comment type="similarity">
    <text evidence="2">Belongs to the glycosyltransferase 4 family. MraY subfamily.</text>
</comment>
<keyword evidence="7" id="KW-0460">Magnesium</keyword>
<keyword evidence="5 8" id="KW-1133">Transmembrane helix</keyword>
<dbReference type="InterPro" id="IPR018480">
    <property type="entry name" value="PNAcMuramoyl-5peptid_Trfase_CS"/>
</dbReference>
<sequence>MLLPFTFVLAFCCAVELILQKKWIAVMKRMKIEQVTKLYGPAWHEKTKMGTPTMGGVVFIPALILSLPLIMLFAGDHSAADAMRILLYPLLAAGVGFTDDWLKYSRHSSDGLTSLSKLLLQTAVTLPWALWASRPPYELLPWLCLPFPLYVAVVTFIGVGLQNAVNVTDGLDGLAAGCSLISFFAALALLPQSPMTLLSAASACGICLGFLWHNANPASVFMGDVGAHFLAGFMLSLCINSGALIMVVPLCFIFGVEIFSVAIQIFAIHKLHRKLFLMSPIHHHFEMLGWKETQITARFYIAHIVGICLLSALLHCFVFLLRI</sequence>
<feature type="transmembrane region" description="Helical" evidence="8">
    <location>
        <begin position="139"/>
        <end position="161"/>
    </location>
</feature>
<dbReference type="InterPro" id="IPR000715">
    <property type="entry name" value="Glycosyl_transferase_4"/>
</dbReference>
<dbReference type="Proteomes" id="UP000027665">
    <property type="component" value="Unassembled WGS sequence"/>
</dbReference>
<feature type="transmembrane region" description="Helical" evidence="8">
    <location>
        <begin position="53"/>
        <end position="73"/>
    </location>
</feature>
<dbReference type="PANTHER" id="PTHR22926:SF5">
    <property type="entry name" value="PHOSPHO-N-ACETYLMURAMOYL-PENTAPEPTIDE-TRANSFERASE HOMOLOG"/>
    <property type="match status" value="1"/>
</dbReference>
<dbReference type="Pfam" id="PF10555">
    <property type="entry name" value="MraY_sig1"/>
    <property type="match status" value="1"/>
</dbReference>
<dbReference type="GO" id="GO:0005886">
    <property type="term" value="C:plasma membrane"/>
    <property type="evidence" value="ECO:0007669"/>
    <property type="project" value="TreeGrafter"/>
</dbReference>
<dbReference type="GO" id="GO:0044038">
    <property type="term" value="P:cell wall macromolecule biosynthetic process"/>
    <property type="evidence" value="ECO:0007669"/>
    <property type="project" value="TreeGrafter"/>
</dbReference>
<dbReference type="GO" id="GO:0008963">
    <property type="term" value="F:phospho-N-acetylmuramoyl-pentapeptide-transferase activity"/>
    <property type="evidence" value="ECO:0007669"/>
    <property type="project" value="InterPro"/>
</dbReference>
<keyword evidence="4 8" id="KW-0812">Transmembrane</keyword>
<feature type="transmembrane region" description="Helical" evidence="8">
    <location>
        <begin position="300"/>
        <end position="321"/>
    </location>
</feature>
<feature type="transmembrane region" description="Helical" evidence="8">
    <location>
        <begin position="221"/>
        <end position="239"/>
    </location>
</feature>
<organism evidence="9 10">
    <name type="scientific">Synergistes jonesii</name>
    <dbReference type="NCBI Taxonomy" id="2754"/>
    <lineage>
        <taxon>Bacteria</taxon>
        <taxon>Thermotogati</taxon>
        <taxon>Synergistota</taxon>
        <taxon>Synergistia</taxon>
        <taxon>Synergistales</taxon>
        <taxon>Synergistaceae</taxon>
        <taxon>Synergistes</taxon>
    </lineage>
</organism>
<feature type="transmembrane region" description="Helical" evidence="8">
    <location>
        <begin position="173"/>
        <end position="190"/>
    </location>
</feature>
<comment type="subcellular location">
    <subcellularLocation>
        <location evidence="1">Membrane</location>
        <topology evidence="1">Multi-pass membrane protein</topology>
    </subcellularLocation>
</comment>
<dbReference type="AlphaFoldDB" id="A0A073IQ50"/>
<keyword evidence="7" id="KW-0479">Metal-binding</keyword>
<evidence type="ECO:0000256" key="8">
    <source>
        <dbReference type="SAM" id="Phobius"/>
    </source>
</evidence>
<comment type="caution">
    <text evidence="9">The sequence shown here is derived from an EMBL/GenBank/DDBJ whole genome shotgun (WGS) entry which is preliminary data.</text>
</comment>
<dbReference type="EMBL" id="JMKI01000037">
    <property type="protein sequence ID" value="KEJ91889.1"/>
    <property type="molecule type" value="Genomic_DNA"/>
</dbReference>
<dbReference type="RefSeq" id="WP_051682816.1">
    <property type="nucleotide sequence ID" value="NZ_CAMETI010000006.1"/>
</dbReference>
<dbReference type="GO" id="GO:0046872">
    <property type="term" value="F:metal ion binding"/>
    <property type="evidence" value="ECO:0007669"/>
    <property type="project" value="UniProtKB-KW"/>
</dbReference>
<keyword evidence="3" id="KW-0808">Transferase</keyword>
<keyword evidence="10" id="KW-1185">Reference proteome</keyword>
<dbReference type="PROSITE" id="PS01348">
    <property type="entry name" value="MRAY_2"/>
    <property type="match status" value="1"/>
</dbReference>
<proteinExistence type="inferred from homology"/>